<proteinExistence type="predicted"/>
<feature type="domain" description="PKD" evidence="3">
    <location>
        <begin position="135"/>
        <end position="202"/>
    </location>
</feature>
<protein>
    <recommendedName>
        <fullName evidence="3">PKD domain-containing protein</fullName>
    </recommendedName>
</protein>
<name>A0A7C4UBD2_UNCW3</name>
<evidence type="ECO:0000259" key="3">
    <source>
        <dbReference type="Pfam" id="PF00801"/>
    </source>
</evidence>
<dbReference type="PROSITE" id="PS51257">
    <property type="entry name" value="PROKAR_LIPOPROTEIN"/>
    <property type="match status" value="1"/>
</dbReference>
<organism evidence="4">
    <name type="scientific">candidate division WOR-3 bacterium</name>
    <dbReference type="NCBI Taxonomy" id="2052148"/>
    <lineage>
        <taxon>Bacteria</taxon>
        <taxon>Bacteria division WOR-3</taxon>
    </lineage>
</organism>
<dbReference type="InterPro" id="IPR035986">
    <property type="entry name" value="PKD_dom_sf"/>
</dbReference>
<dbReference type="InterPro" id="IPR013783">
    <property type="entry name" value="Ig-like_fold"/>
</dbReference>
<evidence type="ECO:0000256" key="2">
    <source>
        <dbReference type="SAM" id="SignalP"/>
    </source>
</evidence>
<feature type="chain" id="PRO_5028227260" description="PKD domain-containing protein" evidence="2">
    <location>
        <begin position="24"/>
        <end position="418"/>
    </location>
</feature>
<dbReference type="SUPFAM" id="SSF49299">
    <property type="entry name" value="PKD domain"/>
    <property type="match status" value="1"/>
</dbReference>
<sequence length="418" mass="46777">MKKLFIAVLLVLLLAGCPKPDEEAPEVMITHPANGVEIYDDTVYVQITATDERGVDSVELYINDTLAIAFTKRPFEYYWITTNYPDSSVCSLFAIAYDYSGNTGYSDTISVTIRKNQRPIVSKPFGELPDEGIINTLYTFNATATDTDDDSVYIRFAWGDGDTSLWSSLVKSGDTISMEHRFINAGTYTIKAQAKDKRGRLSFWSEGISFKIVEQALHSLDGVNDFTNEMIAGIDPTGDITEAGQPTPHPLDLDTLWADIWNGKLWIGFKAYASNYGLAYGIYIFPNEIASSGATSDPWERNVFYTTGNDTIFPTYILYFWHENNDSITSANLCKFQTNWNYTNIGSDKFIYNKNNDFLEISLPLQDIGNPDSVFIELFTTGGDKHAQDTSPDDPNVQFPNPDWSDIKTGISKAVKVK</sequence>
<reference evidence="4" key="1">
    <citation type="journal article" date="2020" name="mSystems">
        <title>Genome- and Community-Level Interaction Insights into Carbon Utilization and Element Cycling Functions of Hydrothermarchaeota in Hydrothermal Sediment.</title>
        <authorList>
            <person name="Zhou Z."/>
            <person name="Liu Y."/>
            <person name="Xu W."/>
            <person name="Pan J."/>
            <person name="Luo Z.H."/>
            <person name="Li M."/>
        </authorList>
    </citation>
    <scope>NUCLEOTIDE SEQUENCE [LARGE SCALE GENOMIC DNA]</scope>
    <source>
        <strain evidence="4">SpSt-780</strain>
    </source>
</reference>
<dbReference type="InterPro" id="IPR000601">
    <property type="entry name" value="PKD_dom"/>
</dbReference>
<accession>A0A7C4UBD2</accession>
<dbReference type="Pfam" id="PF17957">
    <property type="entry name" value="Big_7"/>
    <property type="match status" value="1"/>
</dbReference>
<evidence type="ECO:0000313" key="4">
    <source>
        <dbReference type="EMBL" id="HGW91014.1"/>
    </source>
</evidence>
<dbReference type="EMBL" id="DTHG01000006">
    <property type="protein sequence ID" value="HGW91014.1"/>
    <property type="molecule type" value="Genomic_DNA"/>
</dbReference>
<feature type="region of interest" description="Disordered" evidence="1">
    <location>
        <begin position="385"/>
        <end position="405"/>
    </location>
</feature>
<dbReference type="AlphaFoldDB" id="A0A7C4UBD2"/>
<feature type="signal peptide" evidence="2">
    <location>
        <begin position="1"/>
        <end position="23"/>
    </location>
</feature>
<dbReference type="Pfam" id="PF00801">
    <property type="entry name" value="PKD"/>
    <property type="match status" value="1"/>
</dbReference>
<comment type="caution">
    <text evidence="4">The sequence shown here is derived from an EMBL/GenBank/DDBJ whole genome shotgun (WGS) entry which is preliminary data.</text>
</comment>
<dbReference type="Gene3D" id="2.60.40.10">
    <property type="entry name" value="Immunoglobulins"/>
    <property type="match status" value="2"/>
</dbReference>
<keyword evidence="2" id="KW-0732">Signal</keyword>
<evidence type="ECO:0000256" key="1">
    <source>
        <dbReference type="SAM" id="MobiDB-lite"/>
    </source>
</evidence>
<gene>
    <name evidence="4" type="ORF">ENV67_00535</name>
</gene>